<protein>
    <recommendedName>
        <fullName evidence="2">FHA domain-containing protein</fullName>
    </recommendedName>
</protein>
<dbReference type="InParanoid" id="E5ADF5"/>
<dbReference type="HOGENOM" id="CLU_407128_0_0_1"/>
<dbReference type="Proteomes" id="UP000002668">
    <property type="component" value="Genome"/>
</dbReference>
<dbReference type="InterPro" id="IPR051176">
    <property type="entry name" value="Cent_Immune-Sig_Mod"/>
</dbReference>
<dbReference type="InterPro" id="IPR008984">
    <property type="entry name" value="SMAD_FHA_dom_sf"/>
</dbReference>
<evidence type="ECO:0000259" key="2">
    <source>
        <dbReference type="PROSITE" id="PS50006"/>
    </source>
</evidence>
<dbReference type="OMA" id="TDVNRNE"/>
<dbReference type="SMART" id="SM00240">
    <property type="entry name" value="FHA"/>
    <property type="match status" value="1"/>
</dbReference>
<dbReference type="GO" id="GO:0005737">
    <property type="term" value="C:cytoplasm"/>
    <property type="evidence" value="ECO:0007669"/>
    <property type="project" value="TreeGrafter"/>
</dbReference>
<feature type="compositionally biased region" description="Acidic residues" evidence="1">
    <location>
        <begin position="211"/>
        <end position="220"/>
    </location>
</feature>
<name>E5ADF5_LEPMJ</name>
<feature type="region of interest" description="Disordered" evidence="1">
    <location>
        <begin position="190"/>
        <end position="334"/>
    </location>
</feature>
<feature type="compositionally biased region" description="Acidic residues" evidence="1">
    <location>
        <begin position="322"/>
        <end position="331"/>
    </location>
</feature>
<gene>
    <name evidence="3" type="ORF">LEMA_P000310.1</name>
</gene>
<keyword evidence="4" id="KW-1185">Reference proteome</keyword>
<dbReference type="EMBL" id="FP929139">
    <property type="protein sequence ID" value="CBY01244.1"/>
    <property type="molecule type" value="Genomic_DNA"/>
</dbReference>
<dbReference type="PANTHER" id="PTHR15715">
    <property type="entry name" value="CENTROSOMAL PROTEIN OF 170 KDA"/>
    <property type="match status" value="1"/>
</dbReference>
<sequence>MSDSEHVPTTHQPKPPSSTDSLAFHIVLRDLHRHDSFETREFDLPLDSTYPIGRASKSLSKRALMPAPHNAFIDSPVISREHAVLSARLYNGTPQVYLTDSGSMHGTMLNGRKLLPNQPNILVSGDMLQFGVDVNRNEGTSRREHLPSSPAASTTDSLLPTDYFVARKYRFEARLAPPYSLGFVVPDAESEEENIDPRDQHGSKLNPLILDDSDVGCDESGEAHEKEQKEEEDMTVVNTAEPEPSKLGSLDLDGGHEHVGIHNEAYPEPDTHTTPVIEEQSEEEESVQYSSDNEDCQGFDAASNEDTESAVNSEGHHSSEPEMPDSDDDDASSALASRPLHLESGAVSTYADFPYGGATIGESRNAFTLDQDEGVPKSSLHNNLFGRPPDTFESAASTMPPQPTVLCGEPSTMFTKIDQRVNRDWSDFVHFQGHYMGTNYGERPSLFSPAPPPPPPPFSEHMEFYSCPLNFGDGTDSAHQALSLQTPPPMPASEVIASTPQPVRRTKVTIEEIVEDQPPTPESVNNMKRKADVLEEREDQQQTVVIEDSPIVPQEPTLTASQVVDAQAEQTAALVAQRPKKQPRSVIAKVGLTAKYLGLGTAGAFAAFTALSTLPDAFFVSRTMELFGRDVVGSFDTTESKSNQRQSLLNVEIKSTSKFSSHEQEKKDYNAVEEV</sequence>
<accession>E5ADF5</accession>
<dbReference type="SUPFAM" id="SSF49879">
    <property type="entry name" value="SMAD/FHA domain"/>
    <property type="match status" value="1"/>
</dbReference>
<dbReference type="VEuPathDB" id="FungiDB:LEMA_P000310.1"/>
<evidence type="ECO:0000313" key="3">
    <source>
        <dbReference type="EMBL" id="CBY01244.1"/>
    </source>
</evidence>
<organism evidence="3 4">
    <name type="scientific">Leptosphaeria maculans (strain JN3 / isolate v23.1.3 / race Av1-4-5-6-7-8)</name>
    <name type="common">Blackleg fungus</name>
    <name type="synonym">Phoma lingam</name>
    <dbReference type="NCBI Taxonomy" id="985895"/>
    <lineage>
        <taxon>Eukaryota</taxon>
        <taxon>Fungi</taxon>
        <taxon>Dikarya</taxon>
        <taxon>Ascomycota</taxon>
        <taxon>Pezizomycotina</taxon>
        <taxon>Dothideomycetes</taxon>
        <taxon>Pleosporomycetidae</taxon>
        <taxon>Pleosporales</taxon>
        <taxon>Pleosporineae</taxon>
        <taxon>Leptosphaeriaceae</taxon>
        <taxon>Plenodomus</taxon>
        <taxon>Plenodomus lingam/Leptosphaeria maculans species complex</taxon>
    </lineage>
</organism>
<dbReference type="PROSITE" id="PS50006">
    <property type="entry name" value="FHA_DOMAIN"/>
    <property type="match status" value="1"/>
</dbReference>
<reference evidence="4" key="1">
    <citation type="journal article" date="2011" name="Nat. Commun.">
        <title>Effector diversification within compartments of the Leptosphaeria maculans genome affected by Repeat-Induced Point mutations.</title>
        <authorList>
            <person name="Rouxel T."/>
            <person name="Grandaubert J."/>
            <person name="Hane J.K."/>
            <person name="Hoede C."/>
            <person name="van de Wouw A.P."/>
            <person name="Couloux A."/>
            <person name="Dominguez V."/>
            <person name="Anthouard V."/>
            <person name="Bally P."/>
            <person name="Bourras S."/>
            <person name="Cozijnsen A.J."/>
            <person name="Ciuffetti L.M."/>
            <person name="Degrave A."/>
            <person name="Dilmaghani A."/>
            <person name="Duret L."/>
            <person name="Fudal I."/>
            <person name="Goodwin S.B."/>
            <person name="Gout L."/>
            <person name="Glaser N."/>
            <person name="Linglin J."/>
            <person name="Kema G.H.J."/>
            <person name="Lapalu N."/>
            <person name="Lawrence C.B."/>
            <person name="May K."/>
            <person name="Meyer M."/>
            <person name="Ollivier B."/>
            <person name="Poulain J."/>
            <person name="Schoch C.L."/>
            <person name="Simon A."/>
            <person name="Spatafora J.W."/>
            <person name="Stachowiak A."/>
            <person name="Turgeon B.G."/>
            <person name="Tyler B.M."/>
            <person name="Vincent D."/>
            <person name="Weissenbach J."/>
            <person name="Amselem J."/>
            <person name="Quesneville H."/>
            <person name="Oliver R.P."/>
            <person name="Wincker P."/>
            <person name="Balesdent M.-H."/>
            <person name="Howlett B.J."/>
        </authorList>
    </citation>
    <scope>NUCLEOTIDE SEQUENCE [LARGE SCALE GENOMIC DNA]</scope>
    <source>
        <strain evidence="4">JN3 / isolate v23.1.3 / race Av1-4-5-6-7-8</strain>
    </source>
</reference>
<feature type="region of interest" description="Disordered" evidence="1">
    <location>
        <begin position="372"/>
        <end position="404"/>
    </location>
</feature>
<feature type="domain" description="FHA" evidence="2">
    <location>
        <begin position="50"/>
        <end position="114"/>
    </location>
</feature>
<dbReference type="InterPro" id="IPR000253">
    <property type="entry name" value="FHA_dom"/>
</dbReference>
<feature type="compositionally biased region" description="Acidic residues" evidence="1">
    <location>
        <begin position="279"/>
        <end position="308"/>
    </location>
</feature>
<dbReference type="PANTHER" id="PTHR15715:SF37">
    <property type="entry name" value="LD47843P"/>
    <property type="match status" value="1"/>
</dbReference>
<dbReference type="eggNOG" id="KOG3872">
    <property type="taxonomic scope" value="Eukaryota"/>
</dbReference>
<dbReference type="STRING" id="985895.E5ADF5"/>
<dbReference type="OrthoDB" id="4096268at2759"/>
<feature type="region of interest" description="Disordered" evidence="1">
    <location>
        <begin position="1"/>
        <end position="20"/>
    </location>
</feature>
<dbReference type="Pfam" id="PF00498">
    <property type="entry name" value="FHA"/>
    <property type="match status" value="1"/>
</dbReference>
<feature type="compositionally biased region" description="Polar residues" evidence="1">
    <location>
        <begin position="9"/>
        <end position="20"/>
    </location>
</feature>
<dbReference type="Gene3D" id="2.60.200.20">
    <property type="match status" value="1"/>
</dbReference>
<proteinExistence type="predicted"/>
<evidence type="ECO:0000256" key="1">
    <source>
        <dbReference type="SAM" id="MobiDB-lite"/>
    </source>
</evidence>
<dbReference type="AlphaFoldDB" id="E5ADF5"/>
<evidence type="ECO:0000313" key="4">
    <source>
        <dbReference type="Proteomes" id="UP000002668"/>
    </source>
</evidence>